<organism evidence="2 3">
    <name type="scientific">Halomonas flagellata</name>
    <dbReference type="NCBI Taxonomy" id="2920385"/>
    <lineage>
        <taxon>Bacteria</taxon>
        <taxon>Pseudomonadati</taxon>
        <taxon>Pseudomonadota</taxon>
        <taxon>Gammaproteobacteria</taxon>
        <taxon>Oceanospirillales</taxon>
        <taxon>Halomonadaceae</taxon>
        <taxon>Halomonas</taxon>
    </lineage>
</organism>
<keyword evidence="1" id="KW-0732">Signal</keyword>
<dbReference type="RefSeq" id="WP_240566715.1">
    <property type="nucleotide sequence ID" value="NZ_JAKVPY010000001.1"/>
</dbReference>
<dbReference type="InterPro" id="IPR011990">
    <property type="entry name" value="TPR-like_helical_dom_sf"/>
</dbReference>
<feature type="chain" id="PRO_5046742623" description="Tetratricopeptide repeat protein" evidence="1">
    <location>
        <begin position="30"/>
        <end position="529"/>
    </location>
</feature>
<accession>A0ABS9RPA6</accession>
<dbReference type="SUPFAM" id="SSF48452">
    <property type="entry name" value="TPR-like"/>
    <property type="match status" value="1"/>
</dbReference>
<gene>
    <name evidence="2" type="ORF">MKP05_01480</name>
</gene>
<protein>
    <recommendedName>
        <fullName evidence="4">Tetratricopeptide repeat protein</fullName>
    </recommendedName>
</protein>
<dbReference type="PANTHER" id="PTHR45588">
    <property type="entry name" value="TPR DOMAIN-CONTAINING PROTEIN"/>
    <property type="match status" value="1"/>
</dbReference>
<dbReference type="EMBL" id="JAKVPY010000001">
    <property type="protein sequence ID" value="MCH4561797.1"/>
    <property type="molecule type" value="Genomic_DNA"/>
</dbReference>
<dbReference type="PANTHER" id="PTHR45588:SF1">
    <property type="entry name" value="WW DOMAIN-CONTAINING PROTEIN"/>
    <property type="match status" value="1"/>
</dbReference>
<evidence type="ECO:0000313" key="3">
    <source>
        <dbReference type="Proteomes" id="UP001202117"/>
    </source>
</evidence>
<dbReference type="Gene3D" id="1.25.40.10">
    <property type="entry name" value="Tetratricopeptide repeat domain"/>
    <property type="match status" value="1"/>
</dbReference>
<comment type="caution">
    <text evidence="2">The sequence shown here is derived from an EMBL/GenBank/DDBJ whole genome shotgun (WGS) entry which is preliminary data.</text>
</comment>
<dbReference type="Proteomes" id="UP001202117">
    <property type="component" value="Unassembled WGS sequence"/>
</dbReference>
<sequence length="529" mass="57140">MPAPRSTTRVLAGVAVTAAAGFAALPGQADDPLPLAVDLGNYSRSITTASETAQAYFDQGLRLAYGFARARAARSFRAAQAHDPGCALCHWGEAWALGPYQNNPGGVGDYEDAADAAQAALERADGTAPWERALIEAMAVRYPDSPGGDVATEGYAEAMAAAAAAHGDDPEVRTLHAESLMMFRPWDLLGEDGQPYPVAHRAIAELEAVLAADLEHPGACHLYIHAVEAWEPQRAEACADRLDDTVPAVSHIQHMPSHIYMNIGRYGDAVRANQQARMVDQAARQGEGASVYAAHNTAMLVFAAWMDGQSGVALSAARDLARERAPDAFHQYLQLARFGRWNELLERTTAPEEPFQAAMWRFARGLAQLRTGDTQAAMAALDAIRGIRDETREDATYHFFLHSQRDLLGIAQHILAGELAAAEGHLEQAESELRRAIELEDGLHYSEPEPWPLHARHVLGAILLEAGDAEAAEAVYRDSLAGYPSNGWALQGLTQSLAAKGQEEAAASVEEQFEEAWARADVWLPASRF</sequence>
<evidence type="ECO:0000313" key="2">
    <source>
        <dbReference type="EMBL" id="MCH4561797.1"/>
    </source>
</evidence>
<keyword evidence="3" id="KW-1185">Reference proteome</keyword>
<feature type="signal peptide" evidence="1">
    <location>
        <begin position="1"/>
        <end position="29"/>
    </location>
</feature>
<proteinExistence type="predicted"/>
<name>A0ABS9RPA6_9GAMM</name>
<reference evidence="2 3" key="1">
    <citation type="submission" date="2022-02" db="EMBL/GenBank/DDBJ databases">
        <title>Halomonas fukangensis sp. nov., a halophilic bacterium isolated from a bulk soil of Kalidium foliatum at Fukang.</title>
        <authorList>
            <person name="Huang Y."/>
        </authorList>
    </citation>
    <scope>NUCLEOTIDE SEQUENCE [LARGE SCALE GENOMIC DNA]</scope>
    <source>
        <strain evidence="2 3">EGI 63088</strain>
    </source>
</reference>
<evidence type="ECO:0000256" key="1">
    <source>
        <dbReference type="SAM" id="SignalP"/>
    </source>
</evidence>
<evidence type="ECO:0008006" key="4">
    <source>
        <dbReference type="Google" id="ProtNLM"/>
    </source>
</evidence>